<feature type="non-terminal residue" evidence="2">
    <location>
        <position position="1"/>
    </location>
</feature>
<accession>A0A6J5Q8X4</accession>
<evidence type="ECO:0000313" key="1">
    <source>
        <dbReference type="EMBL" id="CAB4176034.1"/>
    </source>
</evidence>
<proteinExistence type="predicted"/>
<protein>
    <submittedName>
        <fullName evidence="2">Small terminase protein</fullName>
    </submittedName>
</protein>
<sequence length="102" mass="11828">EDYRLARKTFRQLINKGNDAIEGISDLAKESESPRAYEVMATLMKTVADTTKDLFELQKKNKDLQKDDKKRPQDEERLNIERAVFVGSTADLLKQIKLEKKE</sequence>
<dbReference type="InterPro" id="IPR020342">
    <property type="entry name" value="Phage_T4_Gp16_DNA-pack"/>
</dbReference>
<evidence type="ECO:0000313" key="2">
    <source>
        <dbReference type="EMBL" id="CAB4189533.1"/>
    </source>
</evidence>
<organism evidence="2">
    <name type="scientific">uncultured Caudovirales phage</name>
    <dbReference type="NCBI Taxonomy" id="2100421"/>
    <lineage>
        <taxon>Viruses</taxon>
        <taxon>Duplodnaviria</taxon>
        <taxon>Heunggongvirae</taxon>
        <taxon>Uroviricota</taxon>
        <taxon>Caudoviricetes</taxon>
        <taxon>Peduoviridae</taxon>
        <taxon>Maltschvirus</taxon>
        <taxon>Maltschvirus maltsch</taxon>
    </lineage>
</organism>
<dbReference type="EMBL" id="LR797157">
    <property type="protein sequence ID" value="CAB4189533.1"/>
    <property type="molecule type" value="Genomic_DNA"/>
</dbReference>
<accession>A0A6J5QYN3</accession>
<reference evidence="2" key="1">
    <citation type="submission" date="2020-05" db="EMBL/GenBank/DDBJ databases">
        <authorList>
            <person name="Chiriac C."/>
            <person name="Salcher M."/>
            <person name="Ghai R."/>
            <person name="Kavagutti S V."/>
        </authorList>
    </citation>
    <scope>NUCLEOTIDE SEQUENCE</scope>
</reference>
<dbReference type="EMBL" id="LR796945">
    <property type="protein sequence ID" value="CAB4176034.1"/>
    <property type="molecule type" value="Genomic_DNA"/>
</dbReference>
<gene>
    <name evidence="2" type="ORF">UFOVP1198_1</name>
    <name evidence="1" type="ORF">UFOVP990_1</name>
</gene>
<name>A0A6J5QYN3_9CAUD</name>
<dbReference type="Pfam" id="PF11053">
    <property type="entry name" value="DNA_Packaging"/>
    <property type="match status" value="1"/>
</dbReference>
<dbReference type="Gene3D" id="1.10.287.1060">
    <property type="entry name" value="ESAT-6-like"/>
    <property type="match status" value="1"/>
</dbReference>